<dbReference type="RefSeq" id="WP_191176073.1">
    <property type="nucleotide sequence ID" value="NZ_JACWMW010000002.1"/>
</dbReference>
<evidence type="ECO:0000256" key="1">
    <source>
        <dbReference type="SAM" id="SignalP"/>
    </source>
</evidence>
<evidence type="ECO:0000313" key="2">
    <source>
        <dbReference type="EMBL" id="MBD1386260.1"/>
    </source>
</evidence>
<reference evidence="2 3" key="1">
    <citation type="submission" date="2020-09" db="EMBL/GenBank/DDBJ databases">
        <title>Novel species of Mucilaginibacter isolated from a glacier on the Tibetan Plateau.</title>
        <authorList>
            <person name="Liu Q."/>
            <person name="Xin Y.-H."/>
        </authorList>
    </citation>
    <scope>NUCLEOTIDE SEQUENCE [LARGE SCALE GENOMIC DNA]</scope>
    <source>
        <strain evidence="2 3">CGMCC 1.13878</strain>
    </source>
</reference>
<dbReference type="InterPro" id="IPR058148">
    <property type="entry name" value="M949_RS01915-like_dom"/>
</dbReference>
<organism evidence="2 3">
    <name type="scientific">Mucilaginibacter rigui</name>
    <dbReference type="NCBI Taxonomy" id="534635"/>
    <lineage>
        <taxon>Bacteria</taxon>
        <taxon>Pseudomonadati</taxon>
        <taxon>Bacteroidota</taxon>
        <taxon>Sphingobacteriia</taxon>
        <taxon>Sphingobacteriales</taxon>
        <taxon>Sphingobacteriaceae</taxon>
        <taxon>Mucilaginibacter</taxon>
    </lineage>
</organism>
<keyword evidence="3" id="KW-1185">Reference proteome</keyword>
<feature type="chain" id="PRO_5046541464" description="VCBS repeat-containing protein" evidence="1">
    <location>
        <begin position="20"/>
        <end position="210"/>
    </location>
</feature>
<evidence type="ECO:0000313" key="3">
    <source>
        <dbReference type="Proteomes" id="UP000618754"/>
    </source>
</evidence>
<accession>A0ABR7X6S8</accession>
<sequence>MKIIFQFILLLLSSQLAFSQIKVTKLDKNTIPKSVKYKGHIVNAASYIDADGNHLVITTETGVVDTPNPPDNSGYRDAAVYAYHYKITGNNYTLTWQMQDFVNTCPVDVSANFLPDTFAITDLNKDGKAEVWLMYITTCRGDVSPANMKIIMHEGDKKYAMRGEDRVQATDTEKIGGGYKFDHAFNTGSTAFKTHAIALWKKKINGDINH</sequence>
<gene>
    <name evidence="2" type="ORF">IDJ75_13320</name>
</gene>
<protein>
    <recommendedName>
        <fullName evidence="4">VCBS repeat-containing protein</fullName>
    </recommendedName>
</protein>
<feature type="signal peptide" evidence="1">
    <location>
        <begin position="1"/>
        <end position="19"/>
    </location>
</feature>
<dbReference type="Proteomes" id="UP000618754">
    <property type="component" value="Unassembled WGS sequence"/>
</dbReference>
<name>A0ABR7X6S8_9SPHI</name>
<proteinExistence type="predicted"/>
<dbReference type="EMBL" id="JACWMW010000002">
    <property type="protein sequence ID" value="MBD1386260.1"/>
    <property type="molecule type" value="Genomic_DNA"/>
</dbReference>
<dbReference type="NCBIfam" id="NF046077">
    <property type="entry name" value="LPS_M949_RS01915"/>
    <property type="match status" value="1"/>
</dbReference>
<comment type="caution">
    <text evidence="2">The sequence shown here is derived from an EMBL/GenBank/DDBJ whole genome shotgun (WGS) entry which is preliminary data.</text>
</comment>
<evidence type="ECO:0008006" key="4">
    <source>
        <dbReference type="Google" id="ProtNLM"/>
    </source>
</evidence>
<keyword evidence="1" id="KW-0732">Signal</keyword>